<comment type="caution">
    <text evidence="1">The sequence shown here is derived from an EMBL/GenBank/DDBJ whole genome shotgun (WGS) entry which is preliminary data.</text>
</comment>
<accession>A0A931AZ94</accession>
<gene>
    <name evidence="1" type="ORF">IC227_07005</name>
</gene>
<sequence>MKVIFSCLIATGLLFVLVGCGSKDDGVESIDSINAQSTVKASDSMIKGQSIFQGEIENITEAVESTVHIKVVNIQEIEDPENIGTSFENDGVTLNATIEQLYGGKEVFHKGDQVQFILTDKPVMTMSIPPQIPGNSIIEVSVVK</sequence>
<evidence type="ECO:0000313" key="1">
    <source>
        <dbReference type="EMBL" id="MBF8808104.1"/>
    </source>
</evidence>
<protein>
    <recommendedName>
        <fullName evidence="3">Lipoprotein</fullName>
    </recommendedName>
</protein>
<reference evidence="1" key="1">
    <citation type="submission" date="2020-09" db="EMBL/GenBank/DDBJ databases">
        <title>Genomic insights into the novelty and pathogenicity of a unique biofilm-forming Enterococcus sp. bacteria (Enterococcus lacertideformus) identified in reptiles.</title>
        <authorList>
            <person name="Agius J.E."/>
            <person name="Phalen D.N."/>
            <person name="Rose K."/>
            <person name="Eden J.-S."/>
        </authorList>
    </citation>
    <scope>NUCLEOTIDE SEQUENCE</scope>
    <source>
        <strain evidence="1">PHRS 0518</strain>
    </source>
</reference>
<name>A0A931AZ94_9ENTE</name>
<evidence type="ECO:0008006" key="3">
    <source>
        <dbReference type="Google" id="ProtNLM"/>
    </source>
</evidence>
<dbReference type="PROSITE" id="PS51257">
    <property type="entry name" value="PROKAR_LIPOPROTEIN"/>
    <property type="match status" value="1"/>
</dbReference>
<dbReference type="AlphaFoldDB" id="A0A931AZ94"/>
<evidence type="ECO:0000313" key="2">
    <source>
        <dbReference type="Proteomes" id="UP000637757"/>
    </source>
</evidence>
<organism evidence="1 2">
    <name type="scientific">Enterococcus lacertideformus</name>
    <dbReference type="NCBI Taxonomy" id="2771493"/>
    <lineage>
        <taxon>Bacteria</taxon>
        <taxon>Bacillati</taxon>
        <taxon>Bacillota</taxon>
        <taxon>Bacilli</taxon>
        <taxon>Lactobacillales</taxon>
        <taxon>Enterococcaceae</taxon>
        <taxon>Enterococcus</taxon>
    </lineage>
</organism>
<keyword evidence="2" id="KW-1185">Reference proteome</keyword>
<dbReference type="Proteomes" id="UP000637757">
    <property type="component" value="Unassembled WGS sequence"/>
</dbReference>
<dbReference type="EMBL" id="JADAKE010000016">
    <property type="protein sequence ID" value="MBF8808104.1"/>
    <property type="molecule type" value="Genomic_DNA"/>
</dbReference>
<proteinExistence type="predicted"/>